<dbReference type="PANTHER" id="PTHR34614">
    <property type="match status" value="1"/>
</dbReference>
<evidence type="ECO:0000259" key="3">
    <source>
        <dbReference type="Pfam" id="PF14104"/>
    </source>
</evidence>
<dbReference type="Proteomes" id="UP000617402">
    <property type="component" value="Unassembled WGS sequence"/>
</dbReference>
<evidence type="ECO:0000313" key="4">
    <source>
        <dbReference type="EMBL" id="MBC9786726.1"/>
    </source>
</evidence>
<evidence type="ECO:0000259" key="2">
    <source>
        <dbReference type="Pfam" id="PF01609"/>
    </source>
</evidence>
<protein>
    <submittedName>
        <fullName evidence="4">IS1634 family transposase</fullName>
    </submittedName>
</protein>
<dbReference type="Pfam" id="PF01609">
    <property type="entry name" value="DDE_Tnp_1"/>
    <property type="match status" value="1"/>
</dbReference>
<reference evidence="4 5" key="1">
    <citation type="submission" date="2020-07" db="EMBL/GenBank/DDBJ databases">
        <title>Draft whole-genome sequence of Heliobacterium chlorum DSM 3682, type strain.</title>
        <authorList>
            <person name="Kyndt J.A."/>
            <person name="Meyer T.E."/>
            <person name="Imhoff J.F."/>
        </authorList>
    </citation>
    <scope>NUCLEOTIDE SEQUENCE [LARGE SCALE GENOMIC DNA]</scope>
    <source>
        <strain evidence="4 5">DSM 3682</strain>
    </source>
</reference>
<dbReference type="InterPro" id="IPR047654">
    <property type="entry name" value="IS1634_transpos"/>
</dbReference>
<dbReference type="InterPro" id="IPR002559">
    <property type="entry name" value="Transposase_11"/>
</dbReference>
<feature type="domain" description="Transposase IS4-like" evidence="2">
    <location>
        <begin position="183"/>
        <end position="459"/>
    </location>
</feature>
<keyword evidence="1" id="KW-0812">Transmembrane</keyword>
<dbReference type="InterPro" id="IPR025457">
    <property type="entry name" value="DUF4277"/>
</dbReference>
<organism evidence="4 5">
    <name type="scientific">Heliobacterium chlorum</name>
    <dbReference type="NCBI Taxonomy" id="2698"/>
    <lineage>
        <taxon>Bacteria</taxon>
        <taxon>Bacillati</taxon>
        <taxon>Bacillota</taxon>
        <taxon>Clostridia</taxon>
        <taxon>Eubacteriales</taxon>
        <taxon>Heliobacteriaceae</taxon>
        <taxon>Heliobacterium</taxon>
    </lineage>
</organism>
<dbReference type="InterPro" id="IPR012337">
    <property type="entry name" value="RNaseH-like_sf"/>
</dbReference>
<dbReference type="SUPFAM" id="SSF53098">
    <property type="entry name" value="Ribonuclease H-like"/>
    <property type="match status" value="1"/>
</dbReference>
<proteinExistence type="predicted"/>
<accession>A0ABR7TA65</accession>
<gene>
    <name evidence="4" type="ORF">H1S01_20010</name>
</gene>
<dbReference type="Pfam" id="PF14104">
    <property type="entry name" value="DUF4277"/>
    <property type="match status" value="1"/>
</dbReference>
<evidence type="ECO:0000256" key="1">
    <source>
        <dbReference type="SAM" id="Phobius"/>
    </source>
</evidence>
<dbReference type="PANTHER" id="PTHR34614:SF2">
    <property type="entry name" value="TRANSPOSASE IS4-LIKE DOMAIN-CONTAINING PROTEIN"/>
    <property type="match status" value="1"/>
</dbReference>
<comment type="caution">
    <text evidence="4">The sequence shown here is derived from an EMBL/GenBank/DDBJ whole genome shotgun (WGS) entry which is preliminary data.</text>
</comment>
<keyword evidence="1" id="KW-0472">Membrane</keyword>
<feature type="transmembrane region" description="Helical" evidence="1">
    <location>
        <begin position="460"/>
        <end position="477"/>
    </location>
</feature>
<name>A0ABR7TA65_HELCL</name>
<keyword evidence="1" id="KW-1133">Transmembrane helix</keyword>
<dbReference type="NCBIfam" id="NF033559">
    <property type="entry name" value="transpos_IS1634"/>
    <property type="match status" value="1"/>
</dbReference>
<feature type="domain" description="DUF4277" evidence="3">
    <location>
        <begin position="12"/>
        <end position="118"/>
    </location>
</feature>
<keyword evidence="5" id="KW-1185">Reference proteome</keyword>
<evidence type="ECO:0000313" key="5">
    <source>
        <dbReference type="Proteomes" id="UP000617402"/>
    </source>
</evidence>
<dbReference type="RefSeq" id="WP_188042141.1">
    <property type="nucleotide sequence ID" value="NZ_JACVHF010000080.1"/>
</dbReference>
<dbReference type="EMBL" id="JACVHF010000080">
    <property type="protein sequence ID" value="MBC9786726.1"/>
    <property type="molecule type" value="Genomic_DNA"/>
</dbReference>
<sequence>MKEVKYPENIDILSVGAMPIIADYCNELGMREIVNDVVRWDKDQWSITPGELLIAMVINLLISRSPLYRIRQFYENTDLDLIFGKGRVTLPVLHDRHFGELLDRMHEANPRLIFDMISTNAILRHDIDLTLLRSDTTSHSVYGAYDGAEHSALNITYGHSKDHRPDLKQFLYGLVVAEGVPVAGTVMDGNTSDKAWNPEMIRELSEMVVHHVQHKVMYIADSAAVTPDSLHALHDQMYFVSRLPGTYGLTTKVKARAFAENQWVQVGPLNERNHAAEYKLWVTEDELEGHHYRFIVVQSTALAKSKLQTIQRKVEQEQKKLQKMISDQEKRRYACEADAQVALMEFLSACPTAFHNPAAQVQSIQKEIPRQTRGRRPTHYVPEYETLWQIVGQVGPIDPVKLQAAQHFGETFILMTNEFTLDPVEVLRRYKGQISIENRFRWLKNPTGVDQTWLKTPKRVLSLGYVFLIGLLIYSLVERRLRKNLSQETKSLRLPGNRLTKTPTTTAFLQLFQDVSVMTVVNPDGSIHRVLPRRFNTPELQRATRLVGVNFMRFSLTPEEFDEQLHT</sequence>